<keyword evidence="3" id="KW-1185">Reference proteome</keyword>
<name>A0ABP3F3X4_9ACTN</name>
<evidence type="ECO:0000313" key="2">
    <source>
        <dbReference type="EMBL" id="GAA0290961.1"/>
    </source>
</evidence>
<dbReference type="Proteomes" id="UP001501867">
    <property type="component" value="Unassembled WGS sequence"/>
</dbReference>
<dbReference type="EMBL" id="BAAABV010000015">
    <property type="protein sequence ID" value="GAA0290961.1"/>
    <property type="molecule type" value="Genomic_DNA"/>
</dbReference>
<reference evidence="3" key="1">
    <citation type="journal article" date="2019" name="Int. J. Syst. Evol. Microbiol.">
        <title>The Global Catalogue of Microorganisms (GCM) 10K type strain sequencing project: providing services to taxonomists for standard genome sequencing and annotation.</title>
        <authorList>
            <consortium name="The Broad Institute Genomics Platform"/>
            <consortium name="The Broad Institute Genome Sequencing Center for Infectious Disease"/>
            <person name="Wu L."/>
            <person name="Ma J."/>
        </authorList>
    </citation>
    <scope>NUCLEOTIDE SEQUENCE [LARGE SCALE GENOMIC DNA]</scope>
    <source>
        <strain evidence="3">JCM 4505</strain>
    </source>
</reference>
<feature type="transmembrane region" description="Helical" evidence="1">
    <location>
        <begin position="6"/>
        <end position="26"/>
    </location>
</feature>
<keyword evidence="1" id="KW-0472">Membrane</keyword>
<evidence type="ECO:0000313" key="3">
    <source>
        <dbReference type="Proteomes" id="UP001501867"/>
    </source>
</evidence>
<gene>
    <name evidence="2" type="ORF">GCM10010302_31890</name>
</gene>
<keyword evidence="1" id="KW-0812">Transmembrane</keyword>
<organism evidence="2 3">
    <name type="scientific">Streptomyces polychromogenes</name>
    <dbReference type="NCBI Taxonomy" id="67342"/>
    <lineage>
        <taxon>Bacteria</taxon>
        <taxon>Bacillati</taxon>
        <taxon>Actinomycetota</taxon>
        <taxon>Actinomycetes</taxon>
        <taxon>Kitasatosporales</taxon>
        <taxon>Streptomycetaceae</taxon>
        <taxon>Streptomyces</taxon>
    </lineage>
</organism>
<sequence length="184" mass="19771">MGPQTMAAIAAIVGTCTGMLGALGAARLNGTMQRRSQHEHWRRDGRRQAYAAFVEAAVDYSEAIGTVQANGGALGNHHGPEAEALCRRVDEMRPAVSKALALVLVEGPEEVAHAAHQAVRTMTAWACVAGVYPPQHPLAGSRSVRSVFRDGLTDVGELSDTAWERIREFETQARTALDHPLPVR</sequence>
<evidence type="ECO:0000256" key="1">
    <source>
        <dbReference type="SAM" id="Phobius"/>
    </source>
</evidence>
<accession>A0ABP3F3X4</accession>
<keyword evidence="1" id="KW-1133">Transmembrane helix</keyword>
<proteinExistence type="predicted"/>
<comment type="caution">
    <text evidence="2">The sequence shown here is derived from an EMBL/GenBank/DDBJ whole genome shotgun (WGS) entry which is preliminary data.</text>
</comment>
<protein>
    <submittedName>
        <fullName evidence="2">Uncharacterized protein</fullName>
    </submittedName>
</protein>